<reference evidence="1" key="1">
    <citation type="journal article" date="2014" name="Front. Microbiol.">
        <title>High frequency of phylogenetically diverse reductive dehalogenase-homologous genes in deep subseafloor sedimentary metagenomes.</title>
        <authorList>
            <person name="Kawai M."/>
            <person name="Futagami T."/>
            <person name="Toyoda A."/>
            <person name="Takaki Y."/>
            <person name="Nishi S."/>
            <person name="Hori S."/>
            <person name="Arai W."/>
            <person name="Tsubouchi T."/>
            <person name="Morono Y."/>
            <person name="Uchiyama I."/>
            <person name="Ito T."/>
            <person name="Fujiyama A."/>
            <person name="Inagaki F."/>
            <person name="Takami H."/>
        </authorList>
    </citation>
    <scope>NUCLEOTIDE SEQUENCE</scope>
    <source>
        <strain evidence="1">Expedition CK06-06</strain>
    </source>
</reference>
<feature type="non-terminal residue" evidence="1">
    <location>
        <position position="1"/>
    </location>
</feature>
<proteinExistence type="predicted"/>
<dbReference type="EMBL" id="BARV01035543">
    <property type="protein sequence ID" value="GAI57781.1"/>
    <property type="molecule type" value="Genomic_DNA"/>
</dbReference>
<organism evidence="1">
    <name type="scientific">marine sediment metagenome</name>
    <dbReference type="NCBI Taxonomy" id="412755"/>
    <lineage>
        <taxon>unclassified sequences</taxon>
        <taxon>metagenomes</taxon>
        <taxon>ecological metagenomes</taxon>
    </lineage>
</organism>
<gene>
    <name evidence="1" type="ORF">S06H3_55441</name>
</gene>
<protein>
    <submittedName>
        <fullName evidence="1">Uncharacterized protein</fullName>
    </submittedName>
</protein>
<evidence type="ECO:0000313" key="1">
    <source>
        <dbReference type="EMBL" id="GAI57781.1"/>
    </source>
</evidence>
<dbReference type="AlphaFoldDB" id="X1QSJ1"/>
<comment type="caution">
    <text evidence="1">The sequence shown here is derived from an EMBL/GenBank/DDBJ whole genome shotgun (WGS) entry which is preliminary data.</text>
</comment>
<sequence>AGAAGQYNGPDQAVPGRTSADLQKQLLQLAPGPGSVTFPIDELHFRVKDVPGWKGGNGPRCYPMIATVRLQSTEIAQMTGGEGLGNFEYADHYLGAGFGGSNAGKLFLAAKDMSLVADLGGGGRSDKSGGFVQPTFGVVGLSQEFGHVGGTATGDSATFAGGSFQPDKWFPSAKIFGGIDLKDLLVPLVMSEASHIPQLKTTRTKEQVETSFEHHVATLPDKVLVLKMNQRGTST</sequence>
<accession>X1QSJ1</accession>
<feature type="non-terminal residue" evidence="1">
    <location>
        <position position="235"/>
    </location>
</feature>
<name>X1QSJ1_9ZZZZ</name>